<name>B0CRR4_LACBS</name>
<protein>
    <submittedName>
        <fullName evidence="3">Predicted protein</fullName>
    </submittedName>
</protein>
<organism evidence="4">
    <name type="scientific">Laccaria bicolor (strain S238N-H82 / ATCC MYA-4686)</name>
    <name type="common">Bicoloured deceiver</name>
    <name type="synonym">Laccaria laccata var. bicolor</name>
    <dbReference type="NCBI Taxonomy" id="486041"/>
    <lineage>
        <taxon>Eukaryota</taxon>
        <taxon>Fungi</taxon>
        <taxon>Dikarya</taxon>
        <taxon>Basidiomycota</taxon>
        <taxon>Agaricomycotina</taxon>
        <taxon>Agaricomycetes</taxon>
        <taxon>Agaricomycetidae</taxon>
        <taxon>Agaricales</taxon>
        <taxon>Agaricineae</taxon>
        <taxon>Hydnangiaceae</taxon>
        <taxon>Laccaria</taxon>
    </lineage>
</organism>
<dbReference type="STRING" id="486041.B0CRR4"/>
<accession>B0CRR4</accession>
<gene>
    <name evidence="3" type="ORF">LACBIDRAFT_291738</name>
</gene>
<dbReference type="AlphaFoldDB" id="B0CRR4"/>
<proteinExistence type="predicted"/>
<reference evidence="3 4" key="1">
    <citation type="journal article" date="2008" name="Nature">
        <title>The genome of Laccaria bicolor provides insights into mycorrhizal symbiosis.</title>
        <authorList>
            <person name="Martin F."/>
            <person name="Aerts A."/>
            <person name="Ahren D."/>
            <person name="Brun A."/>
            <person name="Danchin E.G.J."/>
            <person name="Duchaussoy F."/>
            <person name="Gibon J."/>
            <person name="Kohler A."/>
            <person name="Lindquist E."/>
            <person name="Pereda V."/>
            <person name="Salamov A."/>
            <person name="Shapiro H.J."/>
            <person name="Wuyts J."/>
            <person name="Blaudez D."/>
            <person name="Buee M."/>
            <person name="Brokstein P."/>
            <person name="Canbaeck B."/>
            <person name="Cohen D."/>
            <person name="Courty P.E."/>
            <person name="Coutinho P.M."/>
            <person name="Delaruelle C."/>
            <person name="Detter J.C."/>
            <person name="Deveau A."/>
            <person name="DiFazio S."/>
            <person name="Duplessis S."/>
            <person name="Fraissinet-Tachet L."/>
            <person name="Lucic E."/>
            <person name="Frey-Klett P."/>
            <person name="Fourrey C."/>
            <person name="Feussner I."/>
            <person name="Gay G."/>
            <person name="Grimwood J."/>
            <person name="Hoegger P.J."/>
            <person name="Jain P."/>
            <person name="Kilaru S."/>
            <person name="Labbe J."/>
            <person name="Lin Y.C."/>
            <person name="Legue V."/>
            <person name="Le Tacon F."/>
            <person name="Marmeisse R."/>
            <person name="Melayah D."/>
            <person name="Montanini B."/>
            <person name="Muratet M."/>
            <person name="Nehls U."/>
            <person name="Niculita-Hirzel H."/>
            <person name="Oudot-Le Secq M.P."/>
            <person name="Peter M."/>
            <person name="Quesneville H."/>
            <person name="Rajashekar B."/>
            <person name="Reich M."/>
            <person name="Rouhier N."/>
            <person name="Schmutz J."/>
            <person name="Yin T."/>
            <person name="Chalot M."/>
            <person name="Henrissat B."/>
            <person name="Kuees U."/>
            <person name="Lucas S."/>
            <person name="Van de Peer Y."/>
            <person name="Podila G.K."/>
            <person name="Polle A."/>
            <person name="Pukkila P.J."/>
            <person name="Richardson P.M."/>
            <person name="Rouze P."/>
            <person name="Sanders I.R."/>
            <person name="Stajich J.E."/>
            <person name="Tunlid A."/>
            <person name="Tuskan G."/>
            <person name="Grigoriev I.V."/>
        </authorList>
    </citation>
    <scope>NUCLEOTIDE SEQUENCE [LARGE SCALE GENOMIC DNA]</scope>
    <source>
        <strain evidence="4">S238N-H82 / ATCC MYA-4686</strain>
    </source>
</reference>
<dbReference type="Proteomes" id="UP000001194">
    <property type="component" value="Unassembled WGS sequence"/>
</dbReference>
<evidence type="ECO:0000259" key="2">
    <source>
        <dbReference type="Pfam" id="PF20153"/>
    </source>
</evidence>
<evidence type="ECO:0000256" key="1">
    <source>
        <dbReference type="SAM" id="Phobius"/>
    </source>
</evidence>
<dbReference type="InterPro" id="IPR045338">
    <property type="entry name" value="DUF6535"/>
</dbReference>
<feature type="transmembrane region" description="Helical" evidence="1">
    <location>
        <begin position="112"/>
        <end position="129"/>
    </location>
</feature>
<dbReference type="GeneID" id="6069295"/>
<feature type="transmembrane region" description="Helical" evidence="1">
    <location>
        <begin position="277"/>
        <end position="295"/>
    </location>
</feature>
<keyword evidence="1" id="KW-1133">Transmembrane helix</keyword>
<dbReference type="HOGENOM" id="CLU_384509_0_0_1"/>
<dbReference type="OrthoDB" id="2995154at2759"/>
<feature type="transmembrane region" description="Helical" evidence="1">
    <location>
        <begin position="189"/>
        <end position="212"/>
    </location>
</feature>
<evidence type="ECO:0000313" key="4">
    <source>
        <dbReference type="Proteomes" id="UP000001194"/>
    </source>
</evidence>
<dbReference type="RefSeq" id="XP_001873451.1">
    <property type="nucleotide sequence ID" value="XM_001873416.1"/>
</dbReference>
<keyword evidence="4" id="KW-1185">Reference proteome</keyword>
<dbReference type="Pfam" id="PF20153">
    <property type="entry name" value="DUF6535"/>
    <property type="match status" value="1"/>
</dbReference>
<feature type="transmembrane region" description="Helical" evidence="1">
    <location>
        <begin position="246"/>
        <end position="271"/>
    </location>
</feature>
<sequence>MENTLSGFNHIIPSNPLQKIYWIGVVEGTKSMSQEIGPVTLCHSMSLVITLTKDCATPIVKVRLAGQFKGSNHGYQPSRYDDPSAALWSTYLTKAEQCDKNLAENWKGDMDAILIFAGLFSAVVTTFIIESYQDLKPDSNASTINLLAQISQQLSLMSNFTNAVDTLSLPLPTTSTSFTPTKSATACNILWFLSLAFSLACALSATLVEGWARYYLNATHSRPTPQDRARISSYLYRGVKKYKMTAVVEIIPFLLHISLFLFFAGLVLFILPVNSTIGYLMLGMLILCGLLYTLITTLPIFQLDCPYWTPVSSICWHVLRRLHLLRHRDIDGNDTEIQCSMVEARAILSTEITARRDVRDADAMCWTISSLREDCEFEFFVQVIPSVVSGFDYSAKLLLHNLLHHHDIAIKLGYRIPRLLMSCTTGFLTPLVCEKRALTCLKAIWSLTMLSMPTDKASFLESRKQLRFDKDTLHLLNVIKKEMPTVRDYVSSTLTVVSRSFLDNHINRSRFLEQKLLSTIETGHCQTSQRPVAVFSEGKLRQFSQEMLDGLKRTTETLEKYVSEGRSMTVPLPYVMMEAIANCHFRLVSTALSGSLQQDLNEEVLQSLGKFQVLLNQAGFCLLLDYVAELLPSGGSLPHEAFNTLRRTFFRIETTPVNHRSQALFVTYVEEVLGYSGSTGLPRNIVDILLALTRVLDDPTCIAKAKKVLDHYVILNSNEAAVNALAKLNESSPLHPRDSPLLDLLSSHIYSDTKIGGDPTRSKFGPLPRANARVLN</sequence>
<dbReference type="EMBL" id="DS547091">
    <property type="protein sequence ID" value="EDR15243.1"/>
    <property type="molecule type" value="Genomic_DNA"/>
</dbReference>
<dbReference type="InParanoid" id="B0CRR4"/>
<keyword evidence="1" id="KW-0812">Transmembrane</keyword>
<feature type="domain" description="DUF6535" evidence="2">
    <location>
        <begin position="88"/>
        <end position="271"/>
    </location>
</feature>
<evidence type="ECO:0000313" key="3">
    <source>
        <dbReference type="EMBL" id="EDR15243.1"/>
    </source>
</evidence>
<keyword evidence="1" id="KW-0472">Membrane</keyword>
<dbReference type="KEGG" id="lbc:LACBIDRAFT_291738"/>